<dbReference type="Proteomes" id="UP000217790">
    <property type="component" value="Unassembled WGS sequence"/>
</dbReference>
<sequence length="659" mass="73886">MASQKSKEWNYLRREVCCFDLTNRTQRNAKPTLGQRIAYIKKHNGAASKANRLTMKWGTMPCSSALGAKEKSFCHCVLYPKLEDETNELVPAALDWSSVIFAKETWQATIEMSYSHDVDFCYSRRQVPGSGLIRILEKCNLRRRGRLRCQQAPKKDTDRTAVDYFAEGFTRDLEIQLRSKSEQRLGRSWNNFVEQNKTNVGGIWSDVFIWIPGVRDGGLLKTQLHPSLQCIYIEAKAQCPTIDDFWTSSDDGSATVGREVLIGKMIPDVHNHEWSQQTWSGNFLLGGSQGNASGSKRKVAGRSPNLYDWTRTEETESRQSRLVPPKWDESYYASPLAATKWIFLRHTSPIQASYLKASYLRTSIEGMKYFPTNVMSDSLGRRGKMRSLSTFMTDSTWVGSPKAEEEITSDEIRMIHQKDVKTSNSWRLNANSDRSRSHQYPANGDANPLRPWTTNSGYPTQNSNITDPGSKSPILSNTGGPVGAVIAISPNQRRRYVSAHTEDFRAVCATFEVTKPIVVSWTVNHGQRMSISGGIDVPEARVEAIGNSLRLVSSPTLRYLHIPLTIIAAAPRIDTYLLGRGRTYGGSNRPDGLKGNEFESTVLRDNTLSSGLSHGRAHSSERLPWNMGYKSVLCASGTEGLRRGTIVPLVNRKQETARL</sequence>
<dbReference type="InParanoid" id="A0A2H3DPE0"/>
<proteinExistence type="predicted"/>
<evidence type="ECO:0000313" key="3">
    <source>
        <dbReference type="Proteomes" id="UP000217790"/>
    </source>
</evidence>
<feature type="region of interest" description="Disordered" evidence="1">
    <location>
        <begin position="431"/>
        <end position="451"/>
    </location>
</feature>
<gene>
    <name evidence="2" type="ORF">ARMGADRAFT_1032034</name>
</gene>
<name>A0A2H3DPE0_ARMGA</name>
<reference evidence="3" key="1">
    <citation type="journal article" date="2017" name="Nat. Ecol. Evol.">
        <title>Genome expansion and lineage-specific genetic innovations in the forest pathogenic fungi Armillaria.</title>
        <authorList>
            <person name="Sipos G."/>
            <person name="Prasanna A.N."/>
            <person name="Walter M.C."/>
            <person name="O'Connor E."/>
            <person name="Balint B."/>
            <person name="Krizsan K."/>
            <person name="Kiss B."/>
            <person name="Hess J."/>
            <person name="Varga T."/>
            <person name="Slot J."/>
            <person name="Riley R."/>
            <person name="Boka B."/>
            <person name="Rigling D."/>
            <person name="Barry K."/>
            <person name="Lee J."/>
            <person name="Mihaltcheva S."/>
            <person name="LaButti K."/>
            <person name="Lipzen A."/>
            <person name="Waldron R."/>
            <person name="Moloney N.M."/>
            <person name="Sperisen C."/>
            <person name="Kredics L."/>
            <person name="Vagvoelgyi C."/>
            <person name="Patrignani A."/>
            <person name="Fitzpatrick D."/>
            <person name="Nagy I."/>
            <person name="Doyle S."/>
            <person name="Anderson J.B."/>
            <person name="Grigoriev I.V."/>
            <person name="Gueldener U."/>
            <person name="Muensterkoetter M."/>
            <person name="Nagy L.G."/>
        </authorList>
    </citation>
    <scope>NUCLEOTIDE SEQUENCE [LARGE SCALE GENOMIC DNA]</scope>
    <source>
        <strain evidence="3">Ar21-2</strain>
    </source>
</reference>
<dbReference type="OrthoDB" id="408373at2759"/>
<evidence type="ECO:0000256" key="1">
    <source>
        <dbReference type="SAM" id="MobiDB-lite"/>
    </source>
</evidence>
<keyword evidence="3" id="KW-1185">Reference proteome</keyword>
<dbReference type="EMBL" id="KZ293663">
    <property type="protein sequence ID" value="PBK90937.1"/>
    <property type="molecule type" value="Genomic_DNA"/>
</dbReference>
<evidence type="ECO:0000313" key="2">
    <source>
        <dbReference type="EMBL" id="PBK90937.1"/>
    </source>
</evidence>
<protein>
    <submittedName>
        <fullName evidence="2">Uncharacterized protein</fullName>
    </submittedName>
</protein>
<organism evidence="2 3">
    <name type="scientific">Armillaria gallica</name>
    <name type="common">Bulbous honey fungus</name>
    <name type="synonym">Armillaria bulbosa</name>
    <dbReference type="NCBI Taxonomy" id="47427"/>
    <lineage>
        <taxon>Eukaryota</taxon>
        <taxon>Fungi</taxon>
        <taxon>Dikarya</taxon>
        <taxon>Basidiomycota</taxon>
        <taxon>Agaricomycotina</taxon>
        <taxon>Agaricomycetes</taxon>
        <taxon>Agaricomycetidae</taxon>
        <taxon>Agaricales</taxon>
        <taxon>Marasmiineae</taxon>
        <taxon>Physalacriaceae</taxon>
        <taxon>Armillaria</taxon>
    </lineage>
</organism>
<accession>A0A2H3DPE0</accession>
<dbReference type="AlphaFoldDB" id="A0A2H3DPE0"/>